<reference evidence="2" key="1">
    <citation type="journal article" date="2006" name="PLoS Biol.">
        <title>Macronuclear genome sequence of the ciliate Tetrahymena thermophila, a model eukaryote.</title>
        <authorList>
            <person name="Eisen J.A."/>
            <person name="Coyne R.S."/>
            <person name="Wu M."/>
            <person name="Wu D."/>
            <person name="Thiagarajan M."/>
            <person name="Wortman J.R."/>
            <person name="Badger J.H."/>
            <person name="Ren Q."/>
            <person name="Amedeo P."/>
            <person name="Jones K.M."/>
            <person name="Tallon L.J."/>
            <person name="Delcher A.L."/>
            <person name="Salzberg S.L."/>
            <person name="Silva J.C."/>
            <person name="Haas B.J."/>
            <person name="Majoros W.H."/>
            <person name="Farzad M."/>
            <person name="Carlton J.M."/>
            <person name="Smith R.K. Jr."/>
            <person name="Garg J."/>
            <person name="Pearlman R.E."/>
            <person name="Karrer K.M."/>
            <person name="Sun L."/>
            <person name="Manning G."/>
            <person name="Elde N.C."/>
            <person name="Turkewitz A.P."/>
            <person name="Asai D.J."/>
            <person name="Wilkes D.E."/>
            <person name="Wang Y."/>
            <person name="Cai H."/>
            <person name="Collins K."/>
            <person name="Stewart B.A."/>
            <person name="Lee S.R."/>
            <person name="Wilamowska K."/>
            <person name="Weinberg Z."/>
            <person name="Ruzzo W.L."/>
            <person name="Wloga D."/>
            <person name="Gaertig J."/>
            <person name="Frankel J."/>
            <person name="Tsao C.-C."/>
            <person name="Gorovsky M.A."/>
            <person name="Keeling P.J."/>
            <person name="Waller R.F."/>
            <person name="Patron N.J."/>
            <person name="Cherry J.M."/>
            <person name="Stover N.A."/>
            <person name="Krieger C.J."/>
            <person name="del Toro C."/>
            <person name="Ryder H.F."/>
            <person name="Williamson S.C."/>
            <person name="Barbeau R.A."/>
            <person name="Hamilton E.P."/>
            <person name="Orias E."/>
        </authorList>
    </citation>
    <scope>NUCLEOTIDE SEQUENCE [LARGE SCALE GENOMIC DNA]</scope>
    <source>
        <strain evidence="2">SB210</strain>
    </source>
</reference>
<dbReference type="KEGG" id="tet:TTHERM_000724801"/>
<dbReference type="EMBL" id="GG662257">
    <property type="protein sequence ID" value="EWS71157.1"/>
    <property type="molecule type" value="Genomic_DNA"/>
</dbReference>
<keyword evidence="2" id="KW-1185">Reference proteome</keyword>
<dbReference type="AlphaFoldDB" id="W7WZX2"/>
<dbReference type="RefSeq" id="XP_012656298.1">
    <property type="nucleotide sequence ID" value="XM_012800844.1"/>
</dbReference>
<protein>
    <submittedName>
        <fullName evidence="1">Uncharacterized protein</fullName>
    </submittedName>
</protein>
<proteinExistence type="predicted"/>
<dbReference type="Proteomes" id="UP000009168">
    <property type="component" value="Unassembled WGS sequence"/>
</dbReference>
<accession>W7WZX2</accession>
<dbReference type="GeneID" id="24440406"/>
<dbReference type="InParanoid" id="W7WZX2"/>
<name>W7WZX2_TETTS</name>
<organism evidence="1 2">
    <name type="scientific">Tetrahymena thermophila (strain SB210)</name>
    <dbReference type="NCBI Taxonomy" id="312017"/>
    <lineage>
        <taxon>Eukaryota</taxon>
        <taxon>Sar</taxon>
        <taxon>Alveolata</taxon>
        <taxon>Ciliophora</taxon>
        <taxon>Intramacronucleata</taxon>
        <taxon>Oligohymenophorea</taxon>
        <taxon>Hymenostomatida</taxon>
        <taxon>Tetrahymenina</taxon>
        <taxon>Tetrahymenidae</taxon>
        <taxon>Tetrahymena</taxon>
    </lineage>
</organism>
<evidence type="ECO:0000313" key="2">
    <source>
        <dbReference type="Proteomes" id="UP000009168"/>
    </source>
</evidence>
<sequence>MDAYFYLRIIIQFKLIKFLLMAIQPGLLDMHALKCLSNQITFQHNIVCYFQTDGKKGSTII</sequence>
<gene>
    <name evidence="1" type="ORF">TTHERM_000724801</name>
</gene>
<evidence type="ECO:0000313" key="1">
    <source>
        <dbReference type="EMBL" id="EWS71157.1"/>
    </source>
</evidence>